<comment type="caution">
    <text evidence="2">The sequence shown here is derived from an EMBL/GenBank/DDBJ whole genome shotgun (WGS) entry which is preliminary data.</text>
</comment>
<organism evidence="2 3">
    <name type="scientific">Mycolicibacterium llatzerense</name>
    <dbReference type="NCBI Taxonomy" id="280871"/>
    <lineage>
        <taxon>Bacteria</taxon>
        <taxon>Bacillati</taxon>
        <taxon>Actinomycetota</taxon>
        <taxon>Actinomycetes</taxon>
        <taxon>Mycobacteriales</taxon>
        <taxon>Mycobacteriaceae</taxon>
        <taxon>Mycolicibacterium</taxon>
    </lineage>
</organism>
<reference evidence="2 3" key="1">
    <citation type="submission" date="2015-01" db="EMBL/GenBank/DDBJ databases">
        <title>Genome sequence of Mycobacterium llatzerense and Mycobacterium immunogenum recovered from brain abscess.</title>
        <authorList>
            <person name="Greninger A.L."/>
            <person name="Langelier C."/>
            <person name="Cunningham G."/>
            <person name="Chiu C.Y."/>
            <person name="Miller S."/>
        </authorList>
    </citation>
    <scope>NUCLEOTIDE SEQUENCE [LARGE SCALE GENOMIC DNA]</scope>
    <source>
        <strain evidence="2 3">CLUC14</strain>
    </source>
</reference>
<dbReference type="InterPro" id="IPR013216">
    <property type="entry name" value="Methyltransf_11"/>
</dbReference>
<proteinExistence type="predicted"/>
<dbReference type="InterPro" id="IPR029063">
    <property type="entry name" value="SAM-dependent_MTases_sf"/>
</dbReference>
<dbReference type="PANTHER" id="PTHR43591">
    <property type="entry name" value="METHYLTRANSFERASE"/>
    <property type="match status" value="1"/>
</dbReference>
<dbReference type="Pfam" id="PF08241">
    <property type="entry name" value="Methyltransf_11"/>
    <property type="match status" value="1"/>
</dbReference>
<evidence type="ECO:0000313" key="2">
    <source>
        <dbReference type="EMBL" id="KIU17669.1"/>
    </source>
</evidence>
<dbReference type="GO" id="GO:0008757">
    <property type="term" value="F:S-adenosylmethionine-dependent methyltransferase activity"/>
    <property type="evidence" value="ECO:0007669"/>
    <property type="project" value="InterPro"/>
</dbReference>
<gene>
    <name evidence="2" type="ORF">TL10_07040</name>
</gene>
<dbReference type="CDD" id="cd02440">
    <property type="entry name" value="AdoMet_MTases"/>
    <property type="match status" value="1"/>
</dbReference>
<feature type="domain" description="Methyltransferase type 11" evidence="1">
    <location>
        <begin position="63"/>
        <end position="159"/>
    </location>
</feature>
<dbReference type="Gene3D" id="3.40.50.150">
    <property type="entry name" value="Vaccinia Virus protein VP39"/>
    <property type="match status" value="1"/>
</dbReference>
<dbReference type="STRING" id="280871.TL10_07040"/>
<dbReference type="RefSeq" id="WP_043985075.1">
    <property type="nucleotide sequence ID" value="NZ_JXST01000007.1"/>
</dbReference>
<dbReference type="Proteomes" id="UP000032221">
    <property type="component" value="Unassembled WGS sequence"/>
</dbReference>
<keyword evidence="3" id="KW-1185">Reference proteome</keyword>
<name>A0A0D1JYH7_9MYCO</name>
<accession>A0A0D1JYH7</accession>
<evidence type="ECO:0000259" key="1">
    <source>
        <dbReference type="Pfam" id="PF08241"/>
    </source>
</evidence>
<dbReference type="SUPFAM" id="SSF53335">
    <property type="entry name" value="S-adenosyl-L-methionine-dependent methyltransferases"/>
    <property type="match status" value="1"/>
</dbReference>
<keyword evidence="2" id="KW-0830">Ubiquinone</keyword>
<sequence>MANVSRVWQSPTFAKTVGASYDWAMGQESAARRFGRLVMGADVDRVYRAMDVIGDMPSGAEILDVPCGGGIAMRRLRPDQDVSYVGLDISAPMLELARRRIPAEHRDRTTLIEGSIEHMPFDDGRFDLCVCFNGLHCVPEPAAAVAEIARCLRPGGRLIGEFAVRGQLRRADIYMTGLRAAGAFGPAGTRTDAHRWLTDAGLVIDVLECTGAIAHFDTHRPL</sequence>
<protein>
    <submittedName>
        <fullName evidence="2">Ubiquinone biosynthesis protein</fullName>
    </submittedName>
</protein>
<dbReference type="EMBL" id="JXST01000007">
    <property type="protein sequence ID" value="KIU17669.1"/>
    <property type="molecule type" value="Genomic_DNA"/>
</dbReference>
<dbReference type="PATRIC" id="fig|280871.6.peg.1453"/>
<dbReference type="AlphaFoldDB" id="A0A0D1JYH7"/>
<evidence type="ECO:0000313" key="3">
    <source>
        <dbReference type="Proteomes" id="UP000032221"/>
    </source>
</evidence>